<protein>
    <submittedName>
        <fullName evidence="1">Uncharacterized protein</fullName>
    </submittedName>
</protein>
<sequence length="73" mass="8495">MKHEAIGFGLPERHQKNLCNLWLKIKSFVEFVAKTYPSCSLCSSWIKPLTLTQRRREKNGYWLLAIGFGLPEN</sequence>
<comment type="caution">
    <text evidence="1">The sequence shown here is derived from an EMBL/GenBank/DDBJ whole genome shotgun (WGS) entry which is preliminary data.</text>
</comment>
<organism evidence="1 2">
    <name type="scientific">Herpetosiphon geysericola</name>
    <dbReference type="NCBI Taxonomy" id="70996"/>
    <lineage>
        <taxon>Bacteria</taxon>
        <taxon>Bacillati</taxon>
        <taxon>Chloroflexota</taxon>
        <taxon>Chloroflexia</taxon>
        <taxon>Herpetosiphonales</taxon>
        <taxon>Herpetosiphonaceae</taxon>
        <taxon>Herpetosiphon</taxon>
    </lineage>
</organism>
<keyword evidence="2" id="KW-1185">Reference proteome</keyword>
<name>A0A0P6YQS7_9CHLR</name>
<gene>
    <name evidence="1" type="ORF">SE18_17700</name>
</gene>
<dbReference type="EMBL" id="LGKP01000025">
    <property type="protein sequence ID" value="KPL85461.1"/>
    <property type="molecule type" value="Genomic_DNA"/>
</dbReference>
<accession>A0A0P6YQS7</accession>
<dbReference type="Proteomes" id="UP000050277">
    <property type="component" value="Unassembled WGS sequence"/>
</dbReference>
<evidence type="ECO:0000313" key="1">
    <source>
        <dbReference type="EMBL" id="KPL85461.1"/>
    </source>
</evidence>
<evidence type="ECO:0000313" key="2">
    <source>
        <dbReference type="Proteomes" id="UP000050277"/>
    </source>
</evidence>
<proteinExistence type="predicted"/>
<dbReference type="AlphaFoldDB" id="A0A0P6YQS7"/>
<reference evidence="1 2" key="1">
    <citation type="submission" date="2015-07" db="EMBL/GenBank/DDBJ databases">
        <title>Whole genome sequence of Herpetosiphon geysericola DSM 7119.</title>
        <authorList>
            <person name="Hemp J."/>
            <person name="Ward L.M."/>
            <person name="Pace L.A."/>
            <person name="Fischer W.W."/>
        </authorList>
    </citation>
    <scope>NUCLEOTIDE SEQUENCE [LARGE SCALE GENOMIC DNA]</scope>
    <source>
        <strain evidence="1 2">DSM 7119</strain>
    </source>
</reference>